<dbReference type="SUPFAM" id="SSF46785">
    <property type="entry name" value="Winged helix' DNA-binding domain"/>
    <property type="match status" value="1"/>
</dbReference>
<comment type="similarity">
    <text evidence="1">Belongs to the LysR transcriptional regulatory family.</text>
</comment>
<dbReference type="InParanoid" id="A0A263D1D5"/>
<organism evidence="6 7">
    <name type="scientific">Amycolatopsis antarctica</name>
    <dbReference type="NCBI Taxonomy" id="1854586"/>
    <lineage>
        <taxon>Bacteria</taxon>
        <taxon>Bacillati</taxon>
        <taxon>Actinomycetota</taxon>
        <taxon>Actinomycetes</taxon>
        <taxon>Pseudonocardiales</taxon>
        <taxon>Pseudonocardiaceae</taxon>
        <taxon>Amycolatopsis</taxon>
    </lineage>
</organism>
<dbReference type="SUPFAM" id="SSF53850">
    <property type="entry name" value="Periplasmic binding protein-like II"/>
    <property type="match status" value="1"/>
</dbReference>
<evidence type="ECO:0000256" key="1">
    <source>
        <dbReference type="ARBA" id="ARBA00009437"/>
    </source>
</evidence>
<protein>
    <submittedName>
        <fullName evidence="6">LysR family transcriptional regulator</fullName>
    </submittedName>
</protein>
<dbReference type="PANTHER" id="PTHR30346:SF0">
    <property type="entry name" value="HCA OPERON TRANSCRIPTIONAL ACTIVATOR HCAR"/>
    <property type="match status" value="1"/>
</dbReference>
<comment type="caution">
    <text evidence="6">The sequence shown here is derived from an EMBL/GenBank/DDBJ whole genome shotgun (WGS) entry which is preliminary data.</text>
</comment>
<keyword evidence="3" id="KW-0238">DNA-binding</keyword>
<dbReference type="PROSITE" id="PS50931">
    <property type="entry name" value="HTH_LYSR"/>
    <property type="match status" value="1"/>
</dbReference>
<sequence>MDLDLAQVRAFVVTAEQRGFGRAAETLFLTQQALSKRVRRLEDTLSVRLFARTGRAIELTPDGAALLPHARELLRVQDEALASVGGDDRPLRVDLVDNRLSPMFVLRSLAERDPALRVERSGRSGLAAALDPLVRGEIDLAFGRVHDLGVPWPEELDHRVVRLEPLLALLPPEHPLAGGSAVRVEDLRTEGLWLPSLSGPAEFTGFLRNMSASLAVPVDTGGRSYDLRHTLEQARYGVPRVTLVGADMELPRDLNLRVLPFEPAPLFPWSVVWRRGGERADLRRFLTLAVATGRAEGWCAYDPARHWVPEDEGISPSAGTGTSR</sequence>
<dbReference type="OrthoDB" id="3181812at2"/>
<proteinExistence type="inferred from homology"/>
<dbReference type="Pfam" id="PF00126">
    <property type="entry name" value="HTH_1"/>
    <property type="match status" value="1"/>
</dbReference>
<dbReference type="Gene3D" id="3.40.190.10">
    <property type="entry name" value="Periplasmic binding protein-like II"/>
    <property type="match status" value="2"/>
</dbReference>
<dbReference type="GO" id="GO:0003700">
    <property type="term" value="F:DNA-binding transcription factor activity"/>
    <property type="evidence" value="ECO:0007669"/>
    <property type="project" value="InterPro"/>
</dbReference>
<dbReference type="InterPro" id="IPR005119">
    <property type="entry name" value="LysR_subst-bd"/>
</dbReference>
<dbReference type="RefSeq" id="WP_094863733.1">
    <property type="nucleotide sequence ID" value="NZ_NKYE01000009.1"/>
</dbReference>
<evidence type="ECO:0000256" key="4">
    <source>
        <dbReference type="ARBA" id="ARBA00023163"/>
    </source>
</evidence>
<reference evidence="6 7" key="1">
    <citation type="submission" date="2017-07" db="EMBL/GenBank/DDBJ databases">
        <title>Amycolatopsis antarcticus sp. nov., isolated from the surface of an Antarcticus brown macroalga.</title>
        <authorList>
            <person name="Wang J."/>
            <person name="Leiva S."/>
            <person name="Huang J."/>
            <person name="Huang Y."/>
        </authorList>
    </citation>
    <scope>NUCLEOTIDE SEQUENCE [LARGE SCALE GENOMIC DNA]</scope>
    <source>
        <strain evidence="6 7">AU-G6</strain>
    </source>
</reference>
<dbReference type="Proteomes" id="UP000242444">
    <property type="component" value="Unassembled WGS sequence"/>
</dbReference>
<keyword evidence="4" id="KW-0804">Transcription</keyword>
<evidence type="ECO:0000256" key="2">
    <source>
        <dbReference type="ARBA" id="ARBA00023015"/>
    </source>
</evidence>
<dbReference type="Gene3D" id="1.10.10.10">
    <property type="entry name" value="Winged helix-like DNA-binding domain superfamily/Winged helix DNA-binding domain"/>
    <property type="match status" value="1"/>
</dbReference>
<dbReference type="PRINTS" id="PR00039">
    <property type="entry name" value="HTHLYSR"/>
</dbReference>
<dbReference type="FunFam" id="1.10.10.10:FF:000001">
    <property type="entry name" value="LysR family transcriptional regulator"/>
    <property type="match status" value="1"/>
</dbReference>
<dbReference type="Pfam" id="PF03466">
    <property type="entry name" value="LysR_substrate"/>
    <property type="match status" value="1"/>
</dbReference>
<dbReference type="EMBL" id="NKYE01000009">
    <property type="protein sequence ID" value="OZM72161.1"/>
    <property type="molecule type" value="Genomic_DNA"/>
</dbReference>
<keyword evidence="7" id="KW-1185">Reference proteome</keyword>
<dbReference type="GO" id="GO:0003677">
    <property type="term" value="F:DNA binding"/>
    <property type="evidence" value="ECO:0007669"/>
    <property type="project" value="UniProtKB-KW"/>
</dbReference>
<evidence type="ECO:0000313" key="7">
    <source>
        <dbReference type="Proteomes" id="UP000242444"/>
    </source>
</evidence>
<evidence type="ECO:0000259" key="5">
    <source>
        <dbReference type="PROSITE" id="PS50931"/>
    </source>
</evidence>
<name>A0A263D1D5_9PSEU</name>
<dbReference type="InterPro" id="IPR036388">
    <property type="entry name" value="WH-like_DNA-bd_sf"/>
</dbReference>
<dbReference type="AlphaFoldDB" id="A0A263D1D5"/>
<dbReference type="GO" id="GO:0032993">
    <property type="term" value="C:protein-DNA complex"/>
    <property type="evidence" value="ECO:0007669"/>
    <property type="project" value="TreeGrafter"/>
</dbReference>
<keyword evidence="2" id="KW-0805">Transcription regulation</keyword>
<accession>A0A263D1D5</accession>
<evidence type="ECO:0000256" key="3">
    <source>
        <dbReference type="ARBA" id="ARBA00023125"/>
    </source>
</evidence>
<dbReference type="PANTHER" id="PTHR30346">
    <property type="entry name" value="TRANSCRIPTIONAL DUAL REGULATOR HCAR-RELATED"/>
    <property type="match status" value="1"/>
</dbReference>
<evidence type="ECO:0000313" key="6">
    <source>
        <dbReference type="EMBL" id="OZM72161.1"/>
    </source>
</evidence>
<dbReference type="InterPro" id="IPR000847">
    <property type="entry name" value="LysR_HTH_N"/>
</dbReference>
<dbReference type="InterPro" id="IPR036390">
    <property type="entry name" value="WH_DNA-bd_sf"/>
</dbReference>
<feature type="domain" description="HTH lysR-type" evidence="5">
    <location>
        <begin position="3"/>
        <end position="60"/>
    </location>
</feature>
<gene>
    <name evidence="6" type="ORF">CFN78_16650</name>
</gene>